<reference evidence="1 2" key="2">
    <citation type="submission" date="2018-11" db="EMBL/GenBank/DDBJ databases">
        <authorList>
            <consortium name="Pathogen Informatics"/>
        </authorList>
    </citation>
    <scope>NUCLEOTIDE SEQUENCE [LARGE SCALE GENOMIC DNA]</scope>
</reference>
<name>A0A0R3TRV2_RODNA</name>
<evidence type="ECO:0000313" key="1">
    <source>
        <dbReference type="EMBL" id="VDO07720.1"/>
    </source>
</evidence>
<keyword evidence="2" id="KW-1185">Reference proteome</keyword>
<evidence type="ECO:0000313" key="2">
    <source>
        <dbReference type="Proteomes" id="UP000278807"/>
    </source>
</evidence>
<organism evidence="3">
    <name type="scientific">Rodentolepis nana</name>
    <name type="common">Dwarf tapeworm</name>
    <name type="synonym">Hymenolepis nana</name>
    <dbReference type="NCBI Taxonomy" id="102285"/>
    <lineage>
        <taxon>Eukaryota</taxon>
        <taxon>Metazoa</taxon>
        <taxon>Spiralia</taxon>
        <taxon>Lophotrochozoa</taxon>
        <taxon>Platyhelminthes</taxon>
        <taxon>Cestoda</taxon>
        <taxon>Eucestoda</taxon>
        <taxon>Cyclophyllidea</taxon>
        <taxon>Hymenolepididae</taxon>
        <taxon>Rodentolepis</taxon>
    </lineage>
</organism>
<reference evidence="3" key="1">
    <citation type="submission" date="2017-02" db="UniProtKB">
        <authorList>
            <consortium name="WormBaseParasite"/>
        </authorList>
    </citation>
    <scope>IDENTIFICATION</scope>
</reference>
<protein>
    <submittedName>
        <fullName evidence="3">tRNA-intron lyase</fullName>
    </submittedName>
</protein>
<dbReference type="AlphaFoldDB" id="A0A0R3TRV2"/>
<accession>A0A0R3TRV2</accession>
<gene>
    <name evidence="1" type="ORF">HNAJ_LOCUS10336</name>
</gene>
<dbReference type="Proteomes" id="UP000278807">
    <property type="component" value="Unassembled WGS sequence"/>
</dbReference>
<proteinExistence type="predicted"/>
<sequence>MMLKALTTAHSLLVMRKDMNRLISAKLFGPAVGNFIAVRADPSRLHSANIQYAQCGILGKHAPLLTAIAFMHSSI</sequence>
<dbReference type="EMBL" id="UZAE01012990">
    <property type="protein sequence ID" value="VDO07720.1"/>
    <property type="molecule type" value="Genomic_DNA"/>
</dbReference>
<evidence type="ECO:0000313" key="3">
    <source>
        <dbReference type="WBParaSite" id="HNAJ_0001034101-mRNA-1"/>
    </source>
</evidence>
<dbReference type="WBParaSite" id="HNAJ_0001034101-mRNA-1">
    <property type="protein sequence ID" value="HNAJ_0001034101-mRNA-1"/>
    <property type="gene ID" value="HNAJ_0001034101"/>
</dbReference>